<keyword evidence="1" id="KW-0472">Membrane</keyword>
<gene>
    <name evidence="2" type="ORF">ENU14_06495</name>
</gene>
<name>A0A7C4D964_STAMA</name>
<keyword evidence="1" id="KW-0812">Transmembrane</keyword>
<feature type="transmembrane region" description="Helical" evidence="1">
    <location>
        <begin position="59"/>
        <end position="79"/>
    </location>
</feature>
<dbReference type="AlphaFoldDB" id="A0A7C4D964"/>
<protein>
    <submittedName>
        <fullName evidence="2">Uncharacterized protein</fullName>
    </submittedName>
</protein>
<reference evidence="2" key="1">
    <citation type="journal article" date="2020" name="mSystems">
        <title>Genome- and Community-Level Interaction Insights into Carbon Utilization and Element Cycling Functions of Hydrothermarchaeota in Hydrothermal Sediment.</title>
        <authorList>
            <person name="Zhou Z."/>
            <person name="Liu Y."/>
            <person name="Xu W."/>
            <person name="Pan J."/>
            <person name="Luo Z.H."/>
            <person name="Li M."/>
        </authorList>
    </citation>
    <scope>NUCLEOTIDE SEQUENCE [LARGE SCALE GENOMIC DNA]</scope>
    <source>
        <strain evidence="2">SpSt-642</strain>
    </source>
</reference>
<feature type="transmembrane region" description="Helical" evidence="1">
    <location>
        <begin position="7"/>
        <end position="29"/>
    </location>
</feature>
<keyword evidence="1" id="KW-1133">Transmembrane helix</keyword>
<evidence type="ECO:0000256" key="1">
    <source>
        <dbReference type="SAM" id="Phobius"/>
    </source>
</evidence>
<evidence type="ECO:0000313" key="2">
    <source>
        <dbReference type="EMBL" id="HGM59212.1"/>
    </source>
</evidence>
<proteinExistence type="predicted"/>
<sequence>MDFDKRLILPLVLVATGITIVIISAYLALKEFISYRTIDSSSSSIEQSISTTVNTIVNLAVRIAFIAAAIWSGSILIKYGTKSYIDFNKPPKIVKVYVRSRKHTSD</sequence>
<organism evidence="2">
    <name type="scientific">Staphylothermus marinus</name>
    <dbReference type="NCBI Taxonomy" id="2280"/>
    <lineage>
        <taxon>Archaea</taxon>
        <taxon>Thermoproteota</taxon>
        <taxon>Thermoprotei</taxon>
        <taxon>Desulfurococcales</taxon>
        <taxon>Desulfurococcaceae</taxon>
        <taxon>Staphylothermus</taxon>
    </lineage>
</organism>
<dbReference type="EMBL" id="DTBJ01000056">
    <property type="protein sequence ID" value="HGM59212.1"/>
    <property type="molecule type" value="Genomic_DNA"/>
</dbReference>
<comment type="caution">
    <text evidence="2">The sequence shown here is derived from an EMBL/GenBank/DDBJ whole genome shotgun (WGS) entry which is preliminary data.</text>
</comment>
<accession>A0A7C4D964</accession>